<dbReference type="Proteomes" id="UP000244336">
    <property type="component" value="Chromosome 3"/>
</dbReference>
<protein>
    <submittedName>
        <fullName evidence="2">Uncharacterized protein</fullName>
    </submittedName>
</protein>
<evidence type="ECO:0000313" key="2">
    <source>
        <dbReference type="EMBL" id="PUZ66780.1"/>
    </source>
</evidence>
<dbReference type="EMBL" id="CM009751">
    <property type="protein sequence ID" value="PUZ66778.1"/>
    <property type="molecule type" value="Genomic_DNA"/>
</dbReference>
<sequence>MTQTKPIGARKGRMGDRRAPYQVASSWRRPAPAAARARCAGVGAGGVGRRRVAGAAHPERRAPRAPSSYAYILLLLLPSPLRRQSLRADRADGIRALLHADPPAPPSAARAYGRILHLRRRRLLLRRPASIHHALAPPSATPAAPCVHPRRPRLLLRLALVSSCGVLRFELGRQDRNLINVRGPLRPRAVTVLTPGSCDASARPTWCSLPINVAPPPPSSRTPVWLGRRHLRGRHTCAQRLIILQSRDHKGEREVYDAWEQYLGMEHTDTAPKWSIQ</sequence>
<dbReference type="EMBL" id="CM009751">
    <property type="protein sequence ID" value="PUZ66777.1"/>
    <property type="molecule type" value="Genomic_DNA"/>
</dbReference>
<evidence type="ECO:0000313" key="3">
    <source>
        <dbReference type="Proteomes" id="UP000244336"/>
    </source>
</evidence>
<dbReference type="Gramene" id="PUZ66779">
    <property type="protein sequence ID" value="PUZ66779"/>
    <property type="gene ID" value="GQ55_3G362700"/>
</dbReference>
<keyword evidence="3" id="KW-1185">Reference proteome</keyword>
<proteinExistence type="predicted"/>
<name>A0A2T7EG36_9POAL</name>
<evidence type="ECO:0000256" key="1">
    <source>
        <dbReference type="SAM" id="MobiDB-lite"/>
    </source>
</evidence>
<dbReference type="EMBL" id="CM009751">
    <property type="protein sequence ID" value="PUZ66780.1"/>
    <property type="molecule type" value="Genomic_DNA"/>
</dbReference>
<feature type="region of interest" description="Disordered" evidence="1">
    <location>
        <begin position="1"/>
        <end position="27"/>
    </location>
</feature>
<dbReference type="Gramene" id="PUZ66778">
    <property type="protein sequence ID" value="PUZ66778"/>
    <property type="gene ID" value="GQ55_3G362700"/>
</dbReference>
<dbReference type="Gramene" id="PUZ66777">
    <property type="protein sequence ID" value="PUZ66777"/>
    <property type="gene ID" value="GQ55_3G362700"/>
</dbReference>
<organism evidence="2 3">
    <name type="scientific">Panicum hallii var. hallii</name>
    <dbReference type="NCBI Taxonomy" id="1504633"/>
    <lineage>
        <taxon>Eukaryota</taxon>
        <taxon>Viridiplantae</taxon>
        <taxon>Streptophyta</taxon>
        <taxon>Embryophyta</taxon>
        <taxon>Tracheophyta</taxon>
        <taxon>Spermatophyta</taxon>
        <taxon>Magnoliopsida</taxon>
        <taxon>Liliopsida</taxon>
        <taxon>Poales</taxon>
        <taxon>Poaceae</taxon>
        <taxon>PACMAD clade</taxon>
        <taxon>Panicoideae</taxon>
        <taxon>Panicodae</taxon>
        <taxon>Paniceae</taxon>
        <taxon>Panicinae</taxon>
        <taxon>Panicum</taxon>
        <taxon>Panicum sect. Panicum</taxon>
    </lineage>
</organism>
<accession>A0A2T7EG36</accession>
<dbReference type="AlphaFoldDB" id="A0A2T7EG36"/>
<dbReference type="OrthoDB" id="289038at2759"/>
<dbReference type="EMBL" id="CM009751">
    <property type="protein sequence ID" value="PUZ66779.1"/>
    <property type="molecule type" value="Genomic_DNA"/>
</dbReference>
<dbReference type="EMBL" id="CM009751">
    <property type="protein sequence ID" value="PUZ66776.1"/>
    <property type="molecule type" value="Genomic_DNA"/>
</dbReference>
<dbReference type="Gramene" id="PUZ66776">
    <property type="protein sequence ID" value="PUZ66776"/>
    <property type="gene ID" value="GQ55_3G362700"/>
</dbReference>
<gene>
    <name evidence="2" type="ORF">GQ55_3G362700</name>
</gene>
<reference evidence="2 3" key="1">
    <citation type="submission" date="2018-04" db="EMBL/GenBank/DDBJ databases">
        <title>WGS assembly of Panicum hallii var. hallii HAL2.</title>
        <authorList>
            <person name="Lovell J."/>
            <person name="Jenkins J."/>
            <person name="Lowry D."/>
            <person name="Mamidi S."/>
            <person name="Sreedasyam A."/>
            <person name="Weng X."/>
            <person name="Barry K."/>
            <person name="Bonette J."/>
            <person name="Campitelli B."/>
            <person name="Daum C."/>
            <person name="Gordon S."/>
            <person name="Gould B."/>
            <person name="Lipzen A."/>
            <person name="MacQueen A."/>
            <person name="Palacio-Mejia J."/>
            <person name="Plott C."/>
            <person name="Shakirov E."/>
            <person name="Shu S."/>
            <person name="Yoshinaga Y."/>
            <person name="Zane M."/>
            <person name="Rokhsar D."/>
            <person name="Grimwood J."/>
            <person name="Schmutz J."/>
            <person name="Juenger T."/>
        </authorList>
    </citation>
    <scope>NUCLEOTIDE SEQUENCE [LARGE SCALE GENOMIC DNA]</scope>
    <source>
        <strain evidence="3">cv. HAL2</strain>
        <strain evidence="2">HAL2</strain>
    </source>
</reference>
<dbReference type="Gramene" id="PUZ66780">
    <property type="protein sequence ID" value="PUZ66780"/>
    <property type="gene ID" value="GQ55_3G362700"/>
</dbReference>